<feature type="transmembrane region" description="Helical" evidence="1">
    <location>
        <begin position="109"/>
        <end position="129"/>
    </location>
</feature>
<dbReference type="SUPFAM" id="SSF48317">
    <property type="entry name" value="Acid phosphatase/Vanadium-dependent haloperoxidase"/>
    <property type="match status" value="1"/>
</dbReference>
<evidence type="ECO:0000313" key="3">
    <source>
        <dbReference type="EMBL" id="APE45455.1"/>
    </source>
</evidence>
<dbReference type="Gene3D" id="1.20.144.10">
    <property type="entry name" value="Phosphatidic acid phosphatase type 2/haloperoxidase"/>
    <property type="match status" value="1"/>
</dbReference>
<feature type="domain" description="Phosphatidic acid phosphatase type 2/haloperoxidase" evidence="2">
    <location>
        <begin position="107"/>
        <end position="221"/>
    </location>
</feature>
<accession>A0A1J0WM90</accession>
<dbReference type="AlphaFoldDB" id="A0A1J0WM90"/>
<organism evidence="3 4">
    <name type="scientific">Sulfitobacter alexandrii</name>
    <dbReference type="NCBI Taxonomy" id="1917485"/>
    <lineage>
        <taxon>Bacteria</taxon>
        <taxon>Pseudomonadati</taxon>
        <taxon>Pseudomonadota</taxon>
        <taxon>Alphaproteobacteria</taxon>
        <taxon>Rhodobacterales</taxon>
        <taxon>Roseobacteraceae</taxon>
        <taxon>Sulfitobacter</taxon>
    </lineage>
</organism>
<feature type="transmembrane region" description="Helical" evidence="1">
    <location>
        <begin position="178"/>
        <end position="200"/>
    </location>
</feature>
<dbReference type="PANTHER" id="PTHR14969">
    <property type="entry name" value="SPHINGOSINE-1-PHOSPHATE PHOSPHOHYDROLASE"/>
    <property type="match status" value="1"/>
</dbReference>
<reference evidence="3 4" key="1">
    <citation type="submission" date="2016-11" db="EMBL/GenBank/DDBJ databases">
        <title>Complete genome sequence of Sulfitobacter sp. AM1-D1, a toxic bacteria associated with marine dinoflagellate Alexandrium minutum in East China Sea.</title>
        <authorList>
            <person name="Yang Q."/>
            <person name="Zhang X."/>
            <person name="Tian X."/>
        </authorList>
    </citation>
    <scope>NUCLEOTIDE SEQUENCE [LARGE SCALE GENOMIC DNA]</scope>
    <source>
        <strain evidence="3 4">AM1-D1</strain>
    </source>
</reference>
<dbReference type="Pfam" id="PF01569">
    <property type="entry name" value="PAP2"/>
    <property type="match status" value="1"/>
</dbReference>
<dbReference type="PANTHER" id="PTHR14969:SF13">
    <property type="entry name" value="AT30094P"/>
    <property type="match status" value="1"/>
</dbReference>
<keyword evidence="4" id="KW-1185">Reference proteome</keyword>
<dbReference type="InterPro" id="IPR000326">
    <property type="entry name" value="PAP2/HPO"/>
</dbReference>
<dbReference type="CDD" id="cd03392">
    <property type="entry name" value="PAP2_like_2"/>
    <property type="match status" value="1"/>
</dbReference>
<keyword evidence="1" id="KW-1133">Transmembrane helix</keyword>
<dbReference type="EMBL" id="CP018076">
    <property type="protein sequence ID" value="APE45455.1"/>
    <property type="molecule type" value="Genomic_DNA"/>
</dbReference>
<evidence type="ECO:0000256" key="1">
    <source>
        <dbReference type="SAM" id="Phobius"/>
    </source>
</evidence>
<feature type="transmembrane region" description="Helical" evidence="1">
    <location>
        <begin position="79"/>
        <end position="102"/>
    </location>
</feature>
<feature type="transmembrane region" description="Helical" evidence="1">
    <location>
        <begin position="16"/>
        <end position="35"/>
    </location>
</feature>
<dbReference type="SMART" id="SM00014">
    <property type="entry name" value="acidPPc"/>
    <property type="match status" value="1"/>
</dbReference>
<keyword evidence="1" id="KW-0472">Membrane</keyword>
<proteinExistence type="predicted"/>
<gene>
    <name evidence="3" type="ORF">BOO69_12135</name>
</gene>
<keyword evidence="1" id="KW-0812">Transmembrane</keyword>
<dbReference type="InterPro" id="IPR036938">
    <property type="entry name" value="PAP2/HPO_sf"/>
</dbReference>
<dbReference type="STRING" id="1917485.BOO69_12135"/>
<dbReference type="KEGG" id="suam:BOO69_12135"/>
<evidence type="ECO:0000259" key="2">
    <source>
        <dbReference type="SMART" id="SM00014"/>
    </source>
</evidence>
<name>A0A1J0WM90_9RHOB</name>
<feature type="transmembrane region" description="Helical" evidence="1">
    <location>
        <begin position="149"/>
        <end position="171"/>
    </location>
</feature>
<evidence type="ECO:0000313" key="4">
    <source>
        <dbReference type="Proteomes" id="UP000181897"/>
    </source>
</evidence>
<feature type="transmembrane region" description="Helical" evidence="1">
    <location>
        <begin position="206"/>
        <end position="224"/>
    </location>
</feature>
<protein>
    <submittedName>
        <fullName evidence="3">PA-phosphatase</fullName>
    </submittedName>
</protein>
<dbReference type="Proteomes" id="UP000181897">
    <property type="component" value="Chromosome"/>
</dbReference>
<sequence length="239" mass="25651">MRRRLIDLTLWVRRNAELGTLLFTAAAIAAIWGFAELAGEVVEGGTQSIDRSLLLLLRTPGDLTDPIGPPYLEEIGRDMTALGGVAVLSLATCVAAGFFAILRSYGTMLYVFAATGGGIVFSTVFKQLFDRARPDLVPHGSMVYTASFPSGHSMMAAVVYLTLGALIARVLPQRRLKVYVLSVAMLVTVVVGVSRVYLGVHWPTDVLAGWLVGAAWAIACLLVARHLADRGHVARENAD</sequence>